<organism evidence="7 8">
    <name type="scientific">Myotis brandtii</name>
    <name type="common">Brandt's bat</name>
    <dbReference type="NCBI Taxonomy" id="109478"/>
    <lineage>
        <taxon>Eukaryota</taxon>
        <taxon>Metazoa</taxon>
        <taxon>Chordata</taxon>
        <taxon>Craniata</taxon>
        <taxon>Vertebrata</taxon>
        <taxon>Euteleostomi</taxon>
        <taxon>Mammalia</taxon>
        <taxon>Eutheria</taxon>
        <taxon>Laurasiatheria</taxon>
        <taxon>Chiroptera</taxon>
        <taxon>Yangochiroptera</taxon>
        <taxon>Vespertilionidae</taxon>
        <taxon>Myotis</taxon>
    </lineage>
</organism>
<evidence type="ECO:0000256" key="2">
    <source>
        <dbReference type="ARBA" id="ARBA00006469"/>
    </source>
</evidence>
<evidence type="ECO:0000256" key="5">
    <source>
        <dbReference type="SAM" id="MobiDB-lite"/>
    </source>
</evidence>
<keyword evidence="3" id="KW-0963">Cytoplasm</keyword>
<dbReference type="EMBL" id="KE164302">
    <property type="protein sequence ID" value="EPQ16783.1"/>
    <property type="molecule type" value="Genomic_DNA"/>
</dbReference>
<comment type="subcellular location">
    <subcellularLocation>
        <location evidence="1">Cytoplasm</location>
        <location evidence="1">Cytoskeleton</location>
    </subcellularLocation>
</comment>
<dbReference type="GO" id="GO:0043296">
    <property type="term" value="C:apical junction complex"/>
    <property type="evidence" value="ECO:0007669"/>
    <property type="project" value="TreeGrafter"/>
</dbReference>
<feature type="region of interest" description="Disordered" evidence="5">
    <location>
        <begin position="20"/>
        <end position="51"/>
    </location>
</feature>
<feature type="region of interest" description="Disordered" evidence="5">
    <location>
        <begin position="68"/>
        <end position="113"/>
    </location>
</feature>
<comment type="similarity">
    <text evidence="2">Belongs to the shroom family.</text>
</comment>
<dbReference type="Proteomes" id="UP000052978">
    <property type="component" value="Unassembled WGS sequence"/>
</dbReference>
<dbReference type="Pfam" id="PF08687">
    <property type="entry name" value="ASD2"/>
    <property type="match status" value="1"/>
</dbReference>
<accession>S7Q0H0</accession>
<evidence type="ECO:0000256" key="1">
    <source>
        <dbReference type="ARBA" id="ARBA00004245"/>
    </source>
</evidence>
<evidence type="ECO:0000256" key="3">
    <source>
        <dbReference type="ARBA" id="ARBA00022490"/>
    </source>
</evidence>
<feature type="domain" description="ASD2" evidence="6">
    <location>
        <begin position="1"/>
        <end position="142"/>
    </location>
</feature>
<dbReference type="InterPro" id="IPR014799">
    <property type="entry name" value="ASD2_dom"/>
</dbReference>
<evidence type="ECO:0000259" key="6">
    <source>
        <dbReference type="PROSITE" id="PS51307"/>
    </source>
</evidence>
<dbReference type="GO" id="GO:0005912">
    <property type="term" value="C:adherens junction"/>
    <property type="evidence" value="ECO:0007669"/>
    <property type="project" value="TreeGrafter"/>
</dbReference>
<dbReference type="InterPro" id="IPR027685">
    <property type="entry name" value="Shroom_fam"/>
</dbReference>
<dbReference type="PANTHER" id="PTHR15012:SF8">
    <property type="entry name" value="PROTEIN SHROOM2"/>
    <property type="match status" value="1"/>
</dbReference>
<reference evidence="7 8" key="1">
    <citation type="journal article" date="2013" name="Nat. Commun.">
        <title>Genome analysis reveals insights into physiology and longevity of the Brandt's bat Myotis brandtii.</title>
        <authorList>
            <person name="Seim I."/>
            <person name="Fang X."/>
            <person name="Xiong Z."/>
            <person name="Lobanov A.V."/>
            <person name="Huang Z."/>
            <person name="Ma S."/>
            <person name="Feng Y."/>
            <person name="Turanov A.A."/>
            <person name="Zhu Y."/>
            <person name="Lenz T.L."/>
            <person name="Gerashchenko M.V."/>
            <person name="Fan D."/>
            <person name="Hee Yim S."/>
            <person name="Yao X."/>
            <person name="Jordan D."/>
            <person name="Xiong Y."/>
            <person name="Ma Y."/>
            <person name="Lyapunov A.N."/>
            <person name="Chen G."/>
            <person name="Kulakova O.I."/>
            <person name="Sun Y."/>
            <person name="Lee S.G."/>
            <person name="Bronson R.T."/>
            <person name="Moskalev A.A."/>
            <person name="Sunyaev S.R."/>
            <person name="Zhang G."/>
            <person name="Krogh A."/>
            <person name="Wang J."/>
            <person name="Gladyshev V.N."/>
        </authorList>
    </citation>
    <scope>NUCLEOTIDE SEQUENCE [LARGE SCALE GENOMIC DNA]</scope>
</reference>
<keyword evidence="8" id="KW-1185">Reference proteome</keyword>
<gene>
    <name evidence="7" type="ORF">D623_10020255</name>
</gene>
<protein>
    <submittedName>
        <fullName evidence="7">Protein Shroom2</fullName>
    </submittedName>
</protein>
<dbReference type="PROSITE" id="PS51307">
    <property type="entry name" value="ASD2"/>
    <property type="match status" value="1"/>
</dbReference>
<dbReference type="GO" id="GO:0016324">
    <property type="term" value="C:apical plasma membrane"/>
    <property type="evidence" value="ECO:0007669"/>
    <property type="project" value="TreeGrafter"/>
</dbReference>
<dbReference type="AlphaFoldDB" id="S7Q0H0"/>
<sequence>MDLMEGIFPKDQQLLEEAQQRRKLLPKVPSPRAAEDKREEPSAPSAVSLATNSAYYSTSAPKAELLIKMKDLQEQQEPKEDSGSDLDHDLSVKKVGQPGFPMAVRTEAGGGAPVRTPQGPCTACGAFVLGFYAGQWRLGQSY</sequence>
<dbReference type="GO" id="GO:0030864">
    <property type="term" value="C:cortical actin cytoskeleton"/>
    <property type="evidence" value="ECO:0007669"/>
    <property type="project" value="TreeGrafter"/>
</dbReference>
<dbReference type="GO" id="GO:0007015">
    <property type="term" value="P:actin filament organization"/>
    <property type="evidence" value="ECO:0007669"/>
    <property type="project" value="TreeGrafter"/>
</dbReference>
<keyword evidence="4" id="KW-0206">Cytoskeleton</keyword>
<evidence type="ECO:0000256" key="4">
    <source>
        <dbReference type="ARBA" id="ARBA00023212"/>
    </source>
</evidence>
<name>S7Q0H0_MYOBR</name>
<dbReference type="PANTHER" id="PTHR15012">
    <property type="entry name" value="APICAL PROTEIN/SHROOM-RELATED"/>
    <property type="match status" value="1"/>
</dbReference>
<evidence type="ECO:0000313" key="8">
    <source>
        <dbReference type="Proteomes" id="UP000052978"/>
    </source>
</evidence>
<feature type="compositionally biased region" description="Basic and acidic residues" evidence="5">
    <location>
        <begin position="68"/>
        <end position="92"/>
    </location>
</feature>
<proteinExistence type="inferred from homology"/>
<evidence type="ECO:0000313" key="7">
    <source>
        <dbReference type="EMBL" id="EPQ16783.1"/>
    </source>
</evidence>
<dbReference type="GO" id="GO:0051015">
    <property type="term" value="F:actin filament binding"/>
    <property type="evidence" value="ECO:0007669"/>
    <property type="project" value="InterPro"/>
</dbReference>